<dbReference type="InterPro" id="IPR012338">
    <property type="entry name" value="Beta-lactam/transpept-like"/>
</dbReference>
<feature type="domain" description="Beta-lactamase-like ARB-00930-like C-terminal" evidence="4">
    <location>
        <begin position="418"/>
        <end position="566"/>
    </location>
</feature>
<protein>
    <recommendedName>
        <fullName evidence="7">Beta-lactamase-related domain-containing protein</fullName>
    </recommendedName>
</protein>
<keyword evidence="2" id="KW-0732">Signal</keyword>
<comment type="similarity">
    <text evidence="1">Belongs to the beta-lactamase family.</text>
</comment>
<dbReference type="EMBL" id="JAVFHQ010000047">
    <property type="protein sequence ID" value="KAK4541899.1"/>
    <property type="molecule type" value="Genomic_DNA"/>
</dbReference>
<dbReference type="InterPro" id="IPR058664">
    <property type="entry name" value="ARB_00930-like_C"/>
</dbReference>
<keyword evidence="6" id="KW-1185">Reference proteome</keyword>
<evidence type="ECO:0000256" key="2">
    <source>
        <dbReference type="SAM" id="SignalP"/>
    </source>
</evidence>
<reference evidence="5 6" key="1">
    <citation type="submission" date="2021-11" db="EMBL/GenBank/DDBJ databases">
        <title>Black yeast isolated from Biological Soil Crust.</title>
        <authorList>
            <person name="Kurbessoian T."/>
        </authorList>
    </citation>
    <scope>NUCLEOTIDE SEQUENCE [LARGE SCALE GENOMIC DNA]</scope>
    <source>
        <strain evidence="5 6">CCFEE 5522</strain>
    </source>
</reference>
<evidence type="ECO:0000313" key="6">
    <source>
        <dbReference type="Proteomes" id="UP001324427"/>
    </source>
</evidence>
<feature type="chain" id="PRO_5043765429" description="Beta-lactamase-related domain-containing protein" evidence="2">
    <location>
        <begin position="25"/>
        <end position="567"/>
    </location>
</feature>
<dbReference type="Pfam" id="PF00144">
    <property type="entry name" value="Beta-lactamase"/>
    <property type="match status" value="1"/>
</dbReference>
<organism evidence="5 6">
    <name type="scientific">Oleoguttula mirabilis</name>
    <dbReference type="NCBI Taxonomy" id="1507867"/>
    <lineage>
        <taxon>Eukaryota</taxon>
        <taxon>Fungi</taxon>
        <taxon>Dikarya</taxon>
        <taxon>Ascomycota</taxon>
        <taxon>Pezizomycotina</taxon>
        <taxon>Dothideomycetes</taxon>
        <taxon>Dothideomycetidae</taxon>
        <taxon>Mycosphaerellales</taxon>
        <taxon>Teratosphaeriaceae</taxon>
        <taxon>Oleoguttula</taxon>
    </lineage>
</organism>
<evidence type="ECO:0000259" key="4">
    <source>
        <dbReference type="Pfam" id="PF26335"/>
    </source>
</evidence>
<dbReference type="AlphaFoldDB" id="A0AAV9J9X4"/>
<dbReference type="Pfam" id="PF26335">
    <property type="entry name" value="ARB_00930_C"/>
    <property type="match status" value="1"/>
</dbReference>
<dbReference type="SUPFAM" id="SSF56601">
    <property type="entry name" value="beta-lactamase/transpeptidase-like"/>
    <property type="match status" value="1"/>
</dbReference>
<dbReference type="PANTHER" id="PTHR22935:SF95">
    <property type="entry name" value="BETA-LACTAMASE-LIKE 1-RELATED"/>
    <property type="match status" value="1"/>
</dbReference>
<feature type="signal peptide" evidence="2">
    <location>
        <begin position="1"/>
        <end position="24"/>
    </location>
</feature>
<dbReference type="Proteomes" id="UP001324427">
    <property type="component" value="Unassembled WGS sequence"/>
</dbReference>
<dbReference type="InterPro" id="IPR051478">
    <property type="entry name" value="Beta-lactamase-like_AB/R"/>
</dbReference>
<evidence type="ECO:0000259" key="3">
    <source>
        <dbReference type="Pfam" id="PF00144"/>
    </source>
</evidence>
<dbReference type="InterPro" id="IPR001466">
    <property type="entry name" value="Beta-lactam-related"/>
</dbReference>
<sequence>MALQGYLMTLLSLTTCTLFQLATASCEPPSAFTPPDLSKGSLNTTLASISSAVDQYFASDVFAGSSCAIQISSASQSLWSTYYTANSTNSTGTSKVNGSTVFRVASNTKIFTAMAILQQHARGKIDLDAPVSRYVASLPTKHNDKSQVEWDRISIRSLMSHFGGIQDNYAQEDLLIVGGASFLGLPPVSSVIEEALPACELNSTIICSTAGMLRELRTASPVLPPHVEISYSNVGYDLLGLVIEKVTGMAYVDYIHSAIIGPLGLNATTFSAPNAGTGIIPVGESQWDADLGVGNPSGGIYSSSDDMSRFLRYVLNNYQTISPTINWFAPAAFTAGSHSLLGIPWEIFRTTAILTETNRPVTFATKGGGLDGYYSYSIIVPDYDLVVSILLAGELTALNPLLDTITVPLIQAAEELAQQALKQEYTGTYVATTTGLNSSITLSQSASRSLHISQWTSNGTEMLAALDEFVAAQAGDGDSLYYQLIPTFETRHTANASLTGEVWRFYNVFDTPAETNVTSEVWNDYCITNMDPIGYAGKPLLELVFWRDERSVKELELSAFRVVLTKT</sequence>
<evidence type="ECO:0000256" key="1">
    <source>
        <dbReference type="ARBA" id="ARBA00038473"/>
    </source>
</evidence>
<name>A0AAV9J9X4_9PEZI</name>
<evidence type="ECO:0008006" key="7">
    <source>
        <dbReference type="Google" id="ProtNLM"/>
    </source>
</evidence>
<proteinExistence type="inferred from homology"/>
<dbReference type="PANTHER" id="PTHR22935">
    <property type="entry name" value="PENICILLIN-BINDING PROTEIN"/>
    <property type="match status" value="1"/>
</dbReference>
<evidence type="ECO:0000313" key="5">
    <source>
        <dbReference type="EMBL" id="KAK4541899.1"/>
    </source>
</evidence>
<comment type="caution">
    <text evidence="5">The sequence shown here is derived from an EMBL/GenBank/DDBJ whole genome shotgun (WGS) entry which is preliminary data.</text>
</comment>
<dbReference type="Gene3D" id="3.40.710.10">
    <property type="entry name" value="DD-peptidase/beta-lactamase superfamily"/>
    <property type="match status" value="1"/>
</dbReference>
<accession>A0AAV9J9X4</accession>
<feature type="domain" description="Beta-lactamase-related" evidence="3">
    <location>
        <begin position="87"/>
        <end position="393"/>
    </location>
</feature>
<gene>
    <name evidence="5" type="ORF">LTR36_007263</name>
</gene>